<sequence length="1332" mass="154848">MMKIGDLVSLKSFQPVINLKWADNENEQLNLLKNYILTEDLSELFTEVLETINMIRSPKRCESKGGDISRVDTLRSHVISGQYGTGKSYFLLMLSIILELNDSELAKELLSKVKEFPDLYYQLKHIVDNKKKNLVVRINGENENEKHFDDVIQAAVVNALNERFDDVVLKSNFQNLLESLIEHKDHEVRGQLLEKALESKNYDFNDLVNGLKGHSREARSRYQQVINEAKLSSGDDFKNLQEFLEDVNEFLNSKGYDELIIILDEFSAYLSASIEAKRSNLDLGNIQTLAQATAPTSGLNVSFITSTHMDMQAILSNALATEKEIEKVLGRFNQVIISFNQGNELIKDTIKVDSEKFGNLKQKHLTTITKLEEKYGYKVEDYYPLHPVTLNYIHSVSKRFAQADRTLFKFLREVIKEKFFNENIIVNDKLNLISLDMIFEYFLPSIEKDQNLIKAYNQMQEIADNELEEKINKALVVSYISLLSSSSGAKKRAGLSEEDLAEIYLVTEQNRLGKSLNNLMNDNRSQIVFNDGGYQLIVSNTGINIDQELSKEAQNINPYSQLRTLLVEEENTIDIRKSYDLKYNKGLYPLGRSVEGKLTNLSDLNKIKGLKRYFMTNSDAKVVFIIPDFNENYNMEDLKSKYKEEMKSLPANVSLALPKKIYFDEKSLKEYGAVKRLENNDKIIDNENLSQLLAQRKRKIESKIRNRFLRRFARVNNFVFVFNQGIVKEKIRNDKELFQELLYRYYEKFPLEITVENFDSRSSSNPVIDNMIENGQDLVSKKSNSIYQKQIFNTLKPLDLVKIEEQPENYKVTLKVPSEENSKRSYDIWDIIADESLSIKDKFTTLKSAPYGLNDPLMEMYIGIAIALDKFRLKDKSGKVIVSPNKDHIVDIENSNYILESVPEPDVRKKEQVKEIWQVLSKFIANSHHHSYDPRGKRNDNKVFATLASEIKSVVNNFNTYQDIMNNWGLDTTRVDSIKNALSKVITSKRPEELYDRLVGLVNQEFSQDNYNSNLKEFEDFINNLYKFINNQKDKVSDIKMKLRNLENKIKPLKAYSDLKNRLEKVNKFWEEYSQKPFDFDKLEDLESEAKLLIATYNQTYKRVHDEYYEEYKEAKEDILIEQKQHIELIKSFEKIEFDRITKIKGYIEDLKEFKLCDELKINENQIAECSCSLSNIQIVEDKLEAIESDLKPKKRQIANIYVKYIDELKKINTDISDYIEDKEKEKLEDWKFIIAAINDDAIAYKEELVARLDKVVSLINSYLEDDEEDIGEGCVIDECRVELDEFITYFERNAKASGLRKLSFDEVKSIFQELCRDLADKKECVGLEIKE</sequence>
<accession>A0A4R8H6N2</accession>
<dbReference type="RefSeq" id="WP_134114880.1">
    <property type="nucleotide sequence ID" value="NZ_SOEG01000003.1"/>
</dbReference>
<comment type="caution">
    <text evidence="2">The sequence shown here is derived from an EMBL/GenBank/DDBJ whole genome shotgun (WGS) entry which is preliminary data.</text>
</comment>
<protein>
    <submittedName>
        <fullName evidence="2">Uncharacterized protein</fullName>
    </submittedName>
</protein>
<keyword evidence="1" id="KW-0175">Coiled coil</keyword>
<feature type="coiled-coil region" evidence="1">
    <location>
        <begin position="1083"/>
        <end position="1125"/>
    </location>
</feature>
<reference evidence="2 3" key="1">
    <citation type="submission" date="2019-03" db="EMBL/GenBank/DDBJ databases">
        <title>Subsurface microbial communities from deep shales in Ohio and West Virginia, USA.</title>
        <authorList>
            <person name="Wrighton K."/>
        </authorList>
    </citation>
    <scope>NUCLEOTIDE SEQUENCE [LARGE SCALE GENOMIC DNA]</scope>
    <source>
        <strain evidence="2 3">MSL 6dP</strain>
    </source>
</reference>
<proteinExistence type="predicted"/>
<organism evidence="2 3">
    <name type="scientific">Orenia marismortui</name>
    <dbReference type="NCBI Taxonomy" id="46469"/>
    <lineage>
        <taxon>Bacteria</taxon>
        <taxon>Bacillati</taxon>
        <taxon>Bacillota</taxon>
        <taxon>Clostridia</taxon>
        <taxon>Halanaerobiales</taxon>
        <taxon>Halobacteroidaceae</taxon>
        <taxon>Orenia</taxon>
    </lineage>
</organism>
<gene>
    <name evidence="2" type="ORF">C7959_10388</name>
</gene>
<keyword evidence="3" id="KW-1185">Reference proteome</keyword>
<evidence type="ECO:0000313" key="3">
    <source>
        <dbReference type="Proteomes" id="UP000295832"/>
    </source>
</evidence>
<evidence type="ECO:0000256" key="1">
    <source>
        <dbReference type="SAM" id="Coils"/>
    </source>
</evidence>
<name>A0A4R8H6N2_9FIRM</name>
<dbReference type="Proteomes" id="UP000295832">
    <property type="component" value="Unassembled WGS sequence"/>
</dbReference>
<evidence type="ECO:0000313" key="2">
    <source>
        <dbReference type="EMBL" id="TDX53236.1"/>
    </source>
</evidence>
<dbReference type="EMBL" id="SOEG01000003">
    <property type="protein sequence ID" value="TDX53236.1"/>
    <property type="molecule type" value="Genomic_DNA"/>
</dbReference>